<gene>
    <name evidence="8" type="ORF">ACFQWG_13220</name>
</gene>
<evidence type="ECO:0000313" key="9">
    <source>
        <dbReference type="Proteomes" id="UP001596527"/>
    </source>
</evidence>
<proteinExistence type="inferred from homology"/>
<dbReference type="PANTHER" id="PTHR34584">
    <property type="entry name" value="NA(+)/H(+) ANTIPORTER SUBUNIT E1"/>
    <property type="match status" value="1"/>
</dbReference>
<protein>
    <submittedName>
        <fullName evidence="8">Na+/H+ antiporter subunit E</fullName>
    </submittedName>
</protein>
<evidence type="ECO:0000256" key="1">
    <source>
        <dbReference type="ARBA" id="ARBA00004651"/>
    </source>
</evidence>
<evidence type="ECO:0000256" key="3">
    <source>
        <dbReference type="ARBA" id="ARBA00022475"/>
    </source>
</evidence>
<dbReference type="PANTHER" id="PTHR34584:SF1">
    <property type="entry name" value="NA(+)_H(+) ANTIPORTER SUBUNIT E1"/>
    <property type="match status" value="1"/>
</dbReference>
<dbReference type="NCBIfam" id="NF006521">
    <property type="entry name" value="PRK08965.1-5"/>
    <property type="match status" value="1"/>
</dbReference>
<evidence type="ECO:0000256" key="6">
    <source>
        <dbReference type="ARBA" id="ARBA00023136"/>
    </source>
</evidence>
<evidence type="ECO:0000313" key="8">
    <source>
        <dbReference type="EMBL" id="MFC7582154.1"/>
    </source>
</evidence>
<keyword evidence="9" id="KW-1185">Reference proteome</keyword>
<evidence type="ECO:0000256" key="5">
    <source>
        <dbReference type="ARBA" id="ARBA00022989"/>
    </source>
</evidence>
<dbReference type="InterPro" id="IPR002758">
    <property type="entry name" value="Cation_antiport_E"/>
</dbReference>
<keyword evidence="3" id="KW-1003">Cell membrane</keyword>
<feature type="transmembrane region" description="Helical" evidence="7">
    <location>
        <begin position="37"/>
        <end position="65"/>
    </location>
</feature>
<dbReference type="Proteomes" id="UP001596527">
    <property type="component" value="Unassembled WGS sequence"/>
</dbReference>
<evidence type="ECO:0000256" key="4">
    <source>
        <dbReference type="ARBA" id="ARBA00022692"/>
    </source>
</evidence>
<keyword evidence="6 7" id="KW-0472">Membrane</keyword>
<name>A0ABW2SQJ6_9ACTO</name>
<dbReference type="RefSeq" id="WP_380976032.1">
    <property type="nucleotide sequence ID" value="NZ_JBHTEF010000001.1"/>
</dbReference>
<dbReference type="EMBL" id="JBHTEF010000001">
    <property type="protein sequence ID" value="MFC7582154.1"/>
    <property type="molecule type" value="Genomic_DNA"/>
</dbReference>
<organism evidence="8 9">
    <name type="scientific">Schaalia naturae</name>
    <dbReference type="NCBI Taxonomy" id="635203"/>
    <lineage>
        <taxon>Bacteria</taxon>
        <taxon>Bacillati</taxon>
        <taxon>Actinomycetota</taxon>
        <taxon>Actinomycetes</taxon>
        <taxon>Actinomycetales</taxon>
        <taxon>Actinomycetaceae</taxon>
        <taxon>Schaalia</taxon>
    </lineage>
</organism>
<evidence type="ECO:0000256" key="2">
    <source>
        <dbReference type="ARBA" id="ARBA00006228"/>
    </source>
</evidence>
<comment type="subcellular location">
    <subcellularLocation>
        <location evidence="1">Cell membrane</location>
        <topology evidence="1">Multi-pass membrane protein</topology>
    </subcellularLocation>
</comment>
<keyword evidence="5 7" id="KW-1133">Transmembrane helix</keyword>
<comment type="caution">
    <text evidence="8">The sequence shown here is derived from an EMBL/GenBank/DDBJ whole genome shotgun (WGS) entry which is preliminary data.</text>
</comment>
<accession>A0ABW2SQJ6</accession>
<comment type="similarity">
    <text evidence="2">Belongs to the CPA3 antiporters (TC 2.A.63) subunit E family.</text>
</comment>
<evidence type="ECO:0000256" key="7">
    <source>
        <dbReference type="SAM" id="Phobius"/>
    </source>
</evidence>
<dbReference type="Pfam" id="PF01899">
    <property type="entry name" value="MNHE"/>
    <property type="match status" value="1"/>
</dbReference>
<sequence length="210" mass="22852">MWRALARTVPVWRGNSVPRGPGARGRLSPGLTVWLTFLWVMVFGDLSWMTVLGGILASLAVQWAFPLPHSSSRWHVRPGAVTVLLARFVADVIRAGLQVSWLVLSGRPVRSAIVRVDLRSADPVHLTGVSAMTSLVPGTIVVRVDRLTGTIYLHVLDLERQGGVEAVRSSVLDQERRILLAIGSNADLRAAGVALPLRRGRARPGKERPS</sequence>
<reference evidence="9" key="1">
    <citation type="journal article" date="2019" name="Int. J. Syst. Evol. Microbiol.">
        <title>The Global Catalogue of Microorganisms (GCM) 10K type strain sequencing project: providing services to taxonomists for standard genome sequencing and annotation.</title>
        <authorList>
            <consortium name="The Broad Institute Genomics Platform"/>
            <consortium name="The Broad Institute Genome Sequencing Center for Infectious Disease"/>
            <person name="Wu L."/>
            <person name="Ma J."/>
        </authorList>
    </citation>
    <scope>NUCLEOTIDE SEQUENCE [LARGE SCALE GENOMIC DNA]</scope>
    <source>
        <strain evidence="9">CCUG 56698</strain>
    </source>
</reference>
<keyword evidence="4 7" id="KW-0812">Transmembrane</keyword>